<dbReference type="InterPro" id="IPR036412">
    <property type="entry name" value="HAD-like_sf"/>
</dbReference>
<dbReference type="AlphaFoldDB" id="A0A5D3FBX3"/>
<name>A0A5D3FBX3_9BACE</name>
<dbReference type="InterPro" id="IPR023198">
    <property type="entry name" value="PGP-like_dom2"/>
</dbReference>
<accession>A0A5D3FBX3</accession>
<organism evidence="1 2">
    <name type="scientific">Bacteroides pyogenes</name>
    <dbReference type="NCBI Taxonomy" id="310300"/>
    <lineage>
        <taxon>Bacteria</taxon>
        <taxon>Pseudomonadati</taxon>
        <taxon>Bacteroidota</taxon>
        <taxon>Bacteroidia</taxon>
        <taxon>Bacteroidales</taxon>
        <taxon>Bacteroidaceae</taxon>
        <taxon>Bacteroides</taxon>
    </lineage>
</organism>
<keyword evidence="2" id="KW-1185">Reference proteome</keyword>
<proteinExistence type="predicted"/>
<evidence type="ECO:0000313" key="2">
    <source>
        <dbReference type="Proteomes" id="UP000324383"/>
    </source>
</evidence>
<dbReference type="NCBIfam" id="TIGR01509">
    <property type="entry name" value="HAD-SF-IA-v3"/>
    <property type="match status" value="1"/>
</dbReference>
<dbReference type="EMBL" id="VKLW01000027">
    <property type="protein sequence ID" value="TYK32599.1"/>
    <property type="molecule type" value="Genomic_DNA"/>
</dbReference>
<dbReference type="CDD" id="cd02603">
    <property type="entry name" value="HAD_sEH-N_like"/>
    <property type="match status" value="1"/>
</dbReference>
<protein>
    <submittedName>
        <fullName evidence="1">HAD family phosphatase</fullName>
    </submittedName>
</protein>
<dbReference type="SUPFAM" id="SSF56784">
    <property type="entry name" value="HAD-like"/>
    <property type="match status" value="1"/>
</dbReference>
<dbReference type="Gene3D" id="3.40.50.1000">
    <property type="entry name" value="HAD superfamily/HAD-like"/>
    <property type="match status" value="1"/>
</dbReference>
<dbReference type="PANTHER" id="PTHR43611:SF3">
    <property type="entry name" value="FLAVIN MONONUCLEOTIDE HYDROLASE 1, CHLOROPLATIC"/>
    <property type="match status" value="1"/>
</dbReference>
<dbReference type="RefSeq" id="WP_148727675.1">
    <property type="nucleotide sequence ID" value="NZ_CP197398.1"/>
</dbReference>
<dbReference type="Pfam" id="PF00702">
    <property type="entry name" value="Hydrolase"/>
    <property type="match status" value="1"/>
</dbReference>
<dbReference type="Proteomes" id="UP000324383">
    <property type="component" value="Unassembled WGS sequence"/>
</dbReference>
<dbReference type="InterPro" id="IPR023214">
    <property type="entry name" value="HAD_sf"/>
</dbReference>
<dbReference type="InterPro" id="IPR006439">
    <property type="entry name" value="HAD-SF_hydro_IA"/>
</dbReference>
<evidence type="ECO:0000313" key="1">
    <source>
        <dbReference type="EMBL" id="TYK32599.1"/>
    </source>
</evidence>
<dbReference type="SFLD" id="SFLDS00003">
    <property type="entry name" value="Haloacid_Dehalogenase"/>
    <property type="match status" value="1"/>
</dbReference>
<sequence>MKSKGIKNLLIDFGGVLIDLDRQRCIDNFKKLGFEHIEDMLNIYHQQGLFLQYEKGLITPAEFREGVREMTGKKLTDEQIDEAWNSFLVDIPTYKLDLLLKLREKYVVYLLSNTNEIHWEWACQHAFPYRAFQAKDYFEKIYLSFEMKMAKPEAGIFKAVIEDAGIDPKETLFIDDSKENCRMAQELGISTYTPQAGENWSHLFPEQKRI</sequence>
<gene>
    <name evidence="1" type="ORF">FNJ60_11405</name>
</gene>
<dbReference type="Gene3D" id="1.10.150.240">
    <property type="entry name" value="Putative phosphatase, domain 2"/>
    <property type="match status" value="1"/>
</dbReference>
<dbReference type="PANTHER" id="PTHR43611">
    <property type="entry name" value="ALPHA-D-GLUCOSE 1-PHOSPHATE PHOSPHATASE"/>
    <property type="match status" value="1"/>
</dbReference>
<dbReference type="SFLD" id="SFLDG01129">
    <property type="entry name" value="C1.5:_HAD__Beta-PGM__Phosphata"/>
    <property type="match status" value="1"/>
</dbReference>
<reference evidence="1 2" key="1">
    <citation type="submission" date="2019-07" db="EMBL/GenBank/DDBJ databases">
        <title>Draft Genome Sequences of Bacteroides pyogenes Strains Isolated from the Uterus Holstein Dairy Cows with Metritis.</title>
        <authorList>
            <person name="Cunha F."/>
            <person name="Galvao K.N."/>
            <person name="Jeon S.J."/>
            <person name="Jeong K.C."/>
        </authorList>
    </citation>
    <scope>NUCLEOTIDE SEQUENCE [LARGE SCALE GENOMIC DNA]</scope>
    <source>
        <strain evidence="1 2">KG-31</strain>
    </source>
</reference>
<comment type="caution">
    <text evidence="1">The sequence shown here is derived from an EMBL/GenBank/DDBJ whole genome shotgun (WGS) entry which is preliminary data.</text>
</comment>